<dbReference type="Gene3D" id="3.40.50.1820">
    <property type="entry name" value="alpha/beta hydrolase"/>
    <property type="match status" value="1"/>
</dbReference>
<evidence type="ECO:0000256" key="1">
    <source>
        <dbReference type="ARBA" id="ARBA00022801"/>
    </source>
</evidence>
<evidence type="ECO:0000313" key="4">
    <source>
        <dbReference type="EMBL" id="RZO27737.1"/>
    </source>
</evidence>
<feature type="transmembrane region" description="Helical" evidence="2">
    <location>
        <begin position="356"/>
        <end position="383"/>
    </location>
</feature>
<feature type="transmembrane region" description="Helical" evidence="2">
    <location>
        <begin position="445"/>
        <end position="468"/>
    </location>
</feature>
<name>A0A520N2P1_9GAMM</name>
<feature type="transmembrane region" description="Helical" evidence="2">
    <location>
        <begin position="309"/>
        <end position="330"/>
    </location>
</feature>
<keyword evidence="3" id="KW-0732">Signal</keyword>
<comment type="caution">
    <text evidence="4">The sequence shown here is derived from an EMBL/GenBank/DDBJ whole genome shotgun (WGS) entry which is preliminary data.</text>
</comment>
<keyword evidence="2" id="KW-1133">Transmembrane helix</keyword>
<feature type="signal peptide" evidence="3">
    <location>
        <begin position="1"/>
        <end position="30"/>
    </location>
</feature>
<dbReference type="Proteomes" id="UP000318710">
    <property type="component" value="Unassembled WGS sequence"/>
</dbReference>
<evidence type="ECO:0000256" key="3">
    <source>
        <dbReference type="SAM" id="SignalP"/>
    </source>
</evidence>
<feature type="transmembrane region" description="Helical" evidence="2">
    <location>
        <begin position="593"/>
        <end position="615"/>
    </location>
</feature>
<keyword evidence="1 4" id="KW-0378">Hydrolase</keyword>
<dbReference type="EMBL" id="SHBF01000011">
    <property type="protein sequence ID" value="RZO27737.1"/>
    <property type="molecule type" value="Genomic_DNA"/>
</dbReference>
<keyword evidence="2" id="KW-0472">Membrane</keyword>
<feature type="chain" id="PRO_5021798571" evidence="3">
    <location>
        <begin position="31"/>
        <end position="617"/>
    </location>
</feature>
<feature type="transmembrane region" description="Helical" evidence="2">
    <location>
        <begin position="403"/>
        <end position="425"/>
    </location>
</feature>
<dbReference type="InterPro" id="IPR050261">
    <property type="entry name" value="FrsA_esterase"/>
</dbReference>
<organism evidence="4 5">
    <name type="scientific">SAR86 cluster bacterium</name>
    <dbReference type="NCBI Taxonomy" id="2030880"/>
    <lineage>
        <taxon>Bacteria</taxon>
        <taxon>Pseudomonadati</taxon>
        <taxon>Pseudomonadota</taxon>
        <taxon>Gammaproteobacteria</taxon>
        <taxon>SAR86 cluster</taxon>
    </lineage>
</organism>
<gene>
    <name evidence="4" type="ORF">EVA93_02565</name>
</gene>
<reference evidence="4 5" key="1">
    <citation type="submission" date="2019-02" db="EMBL/GenBank/DDBJ databases">
        <title>Prokaryotic population dynamics and viral predation in marine succession experiment using metagenomics: the confinement effect.</title>
        <authorList>
            <person name="Haro-Moreno J.M."/>
            <person name="Rodriguez-Valera F."/>
            <person name="Lopez-Perez M."/>
        </authorList>
    </citation>
    <scope>NUCLEOTIDE SEQUENCE [LARGE SCALE GENOMIC DNA]</scope>
    <source>
        <strain evidence="4">MED-G160</strain>
    </source>
</reference>
<dbReference type="InterPro" id="IPR029058">
    <property type="entry name" value="AB_hydrolase_fold"/>
</dbReference>
<protein>
    <submittedName>
        <fullName evidence="4">Alpha/beta hydrolase</fullName>
    </submittedName>
</protein>
<dbReference type="SUPFAM" id="SSF53474">
    <property type="entry name" value="alpha/beta-Hydrolases"/>
    <property type="match status" value="1"/>
</dbReference>
<feature type="transmembrane region" description="Helical" evidence="2">
    <location>
        <begin position="526"/>
        <end position="550"/>
    </location>
</feature>
<keyword evidence="2" id="KW-0812">Transmembrane</keyword>
<dbReference type="PANTHER" id="PTHR22946">
    <property type="entry name" value="DIENELACTONE HYDROLASE DOMAIN-CONTAINING PROTEIN-RELATED"/>
    <property type="match status" value="1"/>
</dbReference>
<feature type="transmembrane region" description="Helical" evidence="2">
    <location>
        <begin position="562"/>
        <end position="581"/>
    </location>
</feature>
<feature type="transmembrane region" description="Helical" evidence="2">
    <location>
        <begin position="488"/>
        <end position="505"/>
    </location>
</feature>
<proteinExistence type="predicted"/>
<sequence>MINFIKANKFFLGCLTIIFLSSFVASLVQSSFTKVEIGLKELKTDNGQSLIYDLYKPKIANKDNKVPFVIVVPGFQRSKEALSNIAIELSRRGMAVALIDPYAQGMSSSSVSRIAATTQGYGMFALVDHAYDGNFSFVDTEKIASTGHSMGGNAAIRGADYFGKQAIKENRESKLHSVYVSGYVLTLRDEILKDSKSNMGISYALYDEGAFRNELTGWDAGNMEIAPESLRTINNVLTDKNKIEKVELGKYYGDKNDRSLRVVFNEKLLHPFQPYNKEATENQLDYFDTVLGFPNKINSSNQIWQYKELFTLINMIVSLLMLIPLTRLFLKFKFFSSIVKAVPDPLPRQSAKGKTVFWIIFFISATIACVSFIPMVDLAKILFVDAANRELTWFFPQRMNNSVMLWAALNGTIGLIIFILSYYFFGRHHGTQKESWGLNISWYDFGKTILVGLLVFISYYLILFFIYYLFHIDYRFWFMGVRVFQPEMILVLLMYFPLFFIFFFSNSLRINGSMRFQGQAEWNSRLIGGFANSLGLIFIIIIQYSFFAATGTVYWSSNSTDWLSVNLLFGIVPMMFILPYFNRIFFEMTGRVYLGPIITCLIFIMILSTNTVVYLPI</sequence>
<evidence type="ECO:0000256" key="2">
    <source>
        <dbReference type="SAM" id="Phobius"/>
    </source>
</evidence>
<dbReference type="AlphaFoldDB" id="A0A520N2P1"/>
<evidence type="ECO:0000313" key="5">
    <source>
        <dbReference type="Proteomes" id="UP000318710"/>
    </source>
</evidence>
<dbReference type="PANTHER" id="PTHR22946:SF9">
    <property type="entry name" value="POLYKETIDE TRANSFERASE AF380"/>
    <property type="match status" value="1"/>
</dbReference>
<dbReference type="GO" id="GO:0052689">
    <property type="term" value="F:carboxylic ester hydrolase activity"/>
    <property type="evidence" value="ECO:0007669"/>
    <property type="project" value="UniProtKB-ARBA"/>
</dbReference>
<accession>A0A520N2P1</accession>